<dbReference type="GO" id="GO:0010468">
    <property type="term" value="P:regulation of gene expression"/>
    <property type="evidence" value="ECO:0007669"/>
    <property type="project" value="InterPro"/>
</dbReference>
<evidence type="ECO:0000256" key="1">
    <source>
        <dbReference type="SAM" id="Phobius"/>
    </source>
</evidence>
<feature type="transmembrane region" description="Helical" evidence="1">
    <location>
        <begin position="216"/>
        <end position="234"/>
    </location>
</feature>
<feature type="transmembrane region" description="Helical" evidence="1">
    <location>
        <begin position="33"/>
        <end position="53"/>
    </location>
</feature>
<protein>
    <submittedName>
        <fullName evidence="2">AbrB family transcriptional regulator</fullName>
    </submittedName>
</protein>
<dbReference type="PANTHER" id="PTHR38457">
    <property type="entry name" value="REGULATOR ABRB-RELATED"/>
    <property type="match status" value="1"/>
</dbReference>
<dbReference type="InterPro" id="IPR017516">
    <property type="entry name" value="AbrB_dup"/>
</dbReference>
<reference evidence="3" key="1">
    <citation type="submission" date="2018-07" db="EMBL/GenBank/DDBJ databases">
        <authorList>
            <person name="Liu B.-T."/>
            <person name="Du Z."/>
        </authorList>
    </citation>
    <scope>NUCLEOTIDE SEQUENCE [LARGE SCALE GENOMIC DNA]</scope>
    <source>
        <strain evidence="3">XYN52</strain>
    </source>
</reference>
<dbReference type="InterPro" id="IPR007820">
    <property type="entry name" value="AbrB_fam"/>
</dbReference>
<keyword evidence="3" id="KW-1185">Reference proteome</keyword>
<evidence type="ECO:0000313" key="2">
    <source>
        <dbReference type="EMBL" id="RDE09054.1"/>
    </source>
</evidence>
<name>A0A369W307_9HYPH</name>
<evidence type="ECO:0000313" key="3">
    <source>
        <dbReference type="Proteomes" id="UP000253759"/>
    </source>
</evidence>
<organism evidence="2 3">
    <name type="scientific">Pelagibacterium lacus</name>
    <dbReference type="NCBI Taxonomy" id="2282655"/>
    <lineage>
        <taxon>Bacteria</taxon>
        <taxon>Pseudomonadati</taxon>
        <taxon>Pseudomonadota</taxon>
        <taxon>Alphaproteobacteria</taxon>
        <taxon>Hyphomicrobiales</taxon>
        <taxon>Devosiaceae</taxon>
        <taxon>Pelagibacterium</taxon>
    </lineage>
</organism>
<comment type="caution">
    <text evidence="2">The sequence shown here is derived from an EMBL/GenBank/DDBJ whole genome shotgun (WGS) entry which is preliminary data.</text>
</comment>
<dbReference type="Proteomes" id="UP000253759">
    <property type="component" value="Unassembled WGS sequence"/>
</dbReference>
<keyword evidence="1" id="KW-1133">Transmembrane helix</keyword>
<gene>
    <name evidence="2" type="ORF">DVH29_08855</name>
</gene>
<keyword evidence="1" id="KW-0812">Transmembrane</keyword>
<dbReference type="GO" id="GO:0016020">
    <property type="term" value="C:membrane"/>
    <property type="evidence" value="ECO:0007669"/>
    <property type="project" value="InterPro"/>
</dbReference>
<keyword evidence="1" id="KW-0472">Membrane</keyword>
<feature type="transmembrane region" description="Helical" evidence="1">
    <location>
        <begin position="265"/>
        <end position="291"/>
    </location>
</feature>
<dbReference type="NCBIfam" id="TIGR03082">
    <property type="entry name" value="Gneg_AbrB_dup"/>
    <property type="match status" value="2"/>
</dbReference>
<feature type="transmembrane region" description="Helical" evidence="1">
    <location>
        <begin position="297"/>
        <end position="319"/>
    </location>
</feature>
<sequence>MSPSTAARWAGFALALAIGTAGGAIFAYFRFPLAWMLGAMCACTLATLVRLPIHPVAGVRPFMTAIIGVLLGASFSPALLGSLAGWIPTLVGLIAYIVVCAVLGTTYFRLVGRFDGPTAFFSAMPGGVIEMMLVGEEKGGDGRTIALVHSARILFVVASLPVIISLVSGEPIVTSAGAVGRPSILQTPFSTEILLIGCGLLGMGLGRLLRLPAKYLLGPMLISAILHTTGLTDFQPPVEVVILAQVVLGTLVGCRFAGVPPTQIGLVLVLSAGSVAVMLCVAVLFALALNWISPYDIAAILLAYSPGGLNEMSLVALAMDIEVAFVSGHHITRVILVVALAQILFSGAAALLAPPSAKPSDRQIR</sequence>
<dbReference type="EMBL" id="QQNH01000009">
    <property type="protein sequence ID" value="RDE09054.1"/>
    <property type="molecule type" value="Genomic_DNA"/>
</dbReference>
<dbReference type="Pfam" id="PF05145">
    <property type="entry name" value="AbrB"/>
    <property type="match status" value="1"/>
</dbReference>
<feature type="transmembrane region" description="Helical" evidence="1">
    <location>
        <begin position="153"/>
        <end position="173"/>
    </location>
</feature>
<feature type="transmembrane region" description="Helical" evidence="1">
    <location>
        <begin position="193"/>
        <end position="209"/>
    </location>
</feature>
<feature type="transmembrane region" description="Helical" evidence="1">
    <location>
        <begin position="331"/>
        <end position="353"/>
    </location>
</feature>
<dbReference type="PANTHER" id="PTHR38457:SF1">
    <property type="entry name" value="REGULATOR ABRB-RELATED"/>
    <property type="match status" value="1"/>
</dbReference>
<dbReference type="PIRSF" id="PIRSF038991">
    <property type="entry name" value="Protein_AbrB"/>
    <property type="match status" value="1"/>
</dbReference>
<accession>A0A369W307</accession>
<feature type="transmembrane region" description="Helical" evidence="1">
    <location>
        <begin position="65"/>
        <end position="87"/>
    </location>
</feature>
<dbReference type="AlphaFoldDB" id="A0A369W307"/>
<feature type="transmembrane region" description="Helical" evidence="1">
    <location>
        <begin position="93"/>
        <end position="112"/>
    </location>
</feature>
<proteinExistence type="predicted"/>
<dbReference type="RefSeq" id="WP_114645820.1">
    <property type="nucleotide sequence ID" value="NZ_QQNH01000009.1"/>
</dbReference>
<feature type="transmembrane region" description="Helical" evidence="1">
    <location>
        <begin position="240"/>
        <end position="258"/>
    </location>
</feature>
<dbReference type="OrthoDB" id="7157734at2"/>